<keyword evidence="2" id="KW-1185">Reference proteome</keyword>
<dbReference type="EMBL" id="JANIEX010000821">
    <property type="protein sequence ID" value="KAJ3562873.1"/>
    <property type="molecule type" value="Genomic_DNA"/>
</dbReference>
<sequence>MSDGILTYATGQQLFLFGGAHLIRWRRHYPLDYVIGSPTARPFWLTVIGTVVGTASRLGPLGDYGNCCTRLANAGLRLVLRRPDTESAASVWDENVKALKDLQTLGNASGDLVGSSKAEFPFLLDETYIVLKRPVFTDMWTERAMDDGFSVEAATSTPDMEDSGLTDETKEEVLDLFNRQYRFSSLQASDINRVSIARWALGQTLSDQTVKVRFKLGHTSATWTDQYIGLWEEIAEVEFE</sequence>
<protein>
    <submittedName>
        <fullName evidence="1">Uncharacterized protein</fullName>
    </submittedName>
</protein>
<evidence type="ECO:0000313" key="2">
    <source>
        <dbReference type="Proteomes" id="UP001213000"/>
    </source>
</evidence>
<dbReference type="AlphaFoldDB" id="A0AAD5VKM0"/>
<reference evidence="1" key="1">
    <citation type="submission" date="2022-07" db="EMBL/GenBank/DDBJ databases">
        <title>Genome Sequence of Leucocoprinus birnbaumii.</title>
        <authorList>
            <person name="Buettner E."/>
        </authorList>
    </citation>
    <scope>NUCLEOTIDE SEQUENCE</scope>
    <source>
        <strain evidence="1">VT141</strain>
    </source>
</reference>
<gene>
    <name evidence="1" type="ORF">NP233_g9306</name>
</gene>
<proteinExistence type="predicted"/>
<evidence type="ECO:0000313" key="1">
    <source>
        <dbReference type="EMBL" id="KAJ3562873.1"/>
    </source>
</evidence>
<organism evidence="1 2">
    <name type="scientific">Leucocoprinus birnbaumii</name>
    <dbReference type="NCBI Taxonomy" id="56174"/>
    <lineage>
        <taxon>Eukaryota</taxon>
        <taxon>Fungi</taxon>
        <taxon>Dikarya</taxon>
        <taxon>Basidiomycota</taxon>
        <taxon>Agaricomycotina</taxon>
        <taxon>Agaricomycetes</taxon>
        <taxon>Agaricomycetidae</taxon>
        <taxon>Agaricales</taxon>
        <taxon>Agaricineae</taxon>
        <taxon>Agaricaceae</taxon>
        <taxon>Leucocoprinus</taxon>
    </lineage>
</organism>
<name>A0AAD5VKM0_9AGAR</name>
<dbReference type="Proteomes" id="UP001213000">
    <property type="component" value="Unassembled WGS sequence"/>
</dbReference>
<comment type="caution">
    <text evidence="1">The sequence shown here is derived from an EMBL/GenBank/DDBJ whole genome shotgun (WGS) entry which is preliminary data.</text>
</comment>
<accession>A0AAD5VKM0</accession>